<dbReference type="PANTHER" id="PTHR15696:SF25">
    <property type="entry name" value="OS08G0305300 PROTEIN"/>
    <property type="match status" value="1"/>
</dbReference>
<dbReference type="AlphaFoldDB" id="A0AAQ3K2N4"/>
<gene>
    <name evidence="5" type="ORF">Cni_G08551</name>
</gene>
<dbReference type="Proteomes" id="UP001327560">
    <property type="component" value="Chromosome 3"/>
</dbReference>
<feature type="region of interest" description="Disordered" evidence="2">
    <location>
        <begin position="270"/>
        <end position="297"/>
    </location>
</feature>
<feature type="compositionally biased region" description="Polar residues" evidence="2">
    <location>
        <begin position="947"/>
        <end position="957"/>
    </location>
</feature>
<feature type="compositionally biased region" description="Low complexity" evidence="2">
    <location>
        <begin position="277"/>
        <end position="286"/>
    </location>
</feature>
<dbReference type="InterPro" id="IPR019458">
    <property type="entry name" value="Est1-like_N"/>
</dbReference>
<evidence type="ECO:0000259" key="3">
    <source>
        <dbReference type="Pfam" id="PF10373"/>
    </source>
</evidence>
<dbReference type="Gene3D" id="1.25.40.10">
    <property type="entry name" value="Tetratricopeptide repeat domain"/>
    <property type="match status" value="1"/>
</dbReference>
<evidence type="ECO:0000256" key="2">
    <source>
        <dbReference type="SAM" id="MobiDB-lite"/>
    </source>
</evidence>
<keyword evidence="1" id="KW-0677">Repeat</keyword>
<sequence>MTVQMDRSSAPSSREVVQRLLKKNIELENGLRKSAQSKVPSDPNAWLQMRENYETIILEDHDFSEKHDVEYALWQLHYRRIDEFRQHINAATSAGSNASSGGKVLVRPDKVKKIRSVFKSFLMEATGFYHDLILKVRAKYGLPNEGTENEIVLSKDEKKLAEIKKGLMSCHRCLIYLGDLARYKGLYGEGDSISRDYGAASSYYMQAASLCPSSGNPHHQLAILASYSGDELMAVYRYFRSLAVEIPFSTARDNLIIAFEKNRQSYSQLPSNTKMTSVRSSPVRSNGRGRGRGRGDAKLHVQDMKVETAPTKEHELTIPEVFKAFSIRFVRLHGILFTRTSLEIFEELFSALINDLKLLLSSGPELEFNFGTDAAENALVTLRLIAIMIFTVHNVKRESENQSYAEILQRSVLLQNAFTAAFEFAGYILKRCMELQDAASSFLLPSILVFIEWLACHPDIAAGTDVGEKQAGARSFFWNQCVQFMNKLILTGLASVDGDEDETCFSDMSRYDEGETENRLALWEDFELRGFSPLMPAHIILNFSRKHAYGNDGGKDKISRVRRILAAGRALASIVSVDHQKIFIDPRLKKFVLGTEPLSFGGHMDPTLSSALDSTLMKEGKQTENVAELGLELSMSNLGVAQTKAQLYIDGDEEEEEIVFKPTVPEKIPDATASVPSAFNLVNLVQASSGGNWMANAQHPSAPFDGVQMSAVSNGNFALHPSATTASQLPLQYVNSDTSRWLMKQQALLSDGLMNMNISGNGYLNKQVLQECPTSLQPTLYSPGFHPSFNLNAHSTLSNQTNSPKIVFSSPLDTLVSSGAALPSLRKNPVSRPVRHLGPPPGFTHISSKKQNEAISNYFPKEHQPEIDDYSWLDGYQSSSTKGMGMDNSLNEITHRDLYANVSSTTAFTNVSSFPFPGKQVSSVQSHAVDEQKRLDFQLFEQLKAHSGQNFEQSSPQPGLLPEHRQA</sequence>
<dbReference type="GO" id="GO:0005697">
    <property type="term" value="C:telomerase holoenzyme complex"/>
    <property type="evidence" value="ECO:0007669"/>
    <property type="project" value="TreeGrafter"/>
</dbReference>
<evidence type="ECO:0000313" key="6">
    <source>
        <dbReference type="Proteomes" id="UP001327560"/>
    </source>
</evidence>
<organism evidence="5 6">
    <name type="scientific">Canna indica</name>
    <name type="common">Indian-shot</name>
    <dbReference type="NCBI Taxonomy" id="4628"/>
    <lineage>
        <taxon>Eukaryota</taxon>
        <taxon>Viridiplantae</taxon>
        <taxon>Streptophyta</taxon>
        <taxon>Embryophyta</taxon>
        <taxon>Tracheophyta</taxon>
        <taxon>Spermatophyta</taxon>
        <taxon>Magnoliopsida</taxon>
        <taxon>Liliopsida</taxon>
        <taxon>Zingiberales</taxon>
        <taxon>Cannaceae</taxon>
        <taxon>Canna</taxon>
    </lineage>
</organism>
<protein>
    <submittedName>
        <fullName evidence="5">Protein SMG7</fullName>
    </submittedName>
</protein>
<dbReference type="EMBL" id="CP136892">
    <property type="protein sequence ID" value="WOK99839.1"/>
    <property type="molecule type" value="Genomic_DNA"/>
</dbReference>
<feature type="domain" description="DNA/RNA-binding" evidence="3">
    <location>
        <begin position="200"/>
        <end position="537"/>
    </location>
</feature>
<feature type="region of interest" description="Disordered" evidence="2">
    <location>
        <begin position="947"/>
        <end position="967"/>
    </location>
</feature>
<dbReference type="InterPro" id="IPR018834">
    <property type="entry name" value="DNA/RNA-bd_Est1-type"/>
</dbReference>
<dbReference type="Pfam" id="PF10373">
    <property type="entry name" value="EST1_DNA_bind"/>
    <property type="match status" value="1"/>
</dbReference>
<evidence type="ECO:0000259" key="4">
    <source>
        <dbReference type="Pfam" id="PF10374"/>
    </source>
</evidence>
<dbReference type="Pfam" id="PF10374">
    <property type="entry name" value="EST1"/>
    <property type="match status" value="1"/>
</dbReference>
<dbReference type="InterPro" id="IPR011990">
    <property type="entry name" value="TPR-like_helical_dom_sf"/>
</dbReference>
<name>A0AAQ3K2N4_9LILI</name>
<dbReference type="GO" id="GO:0042162">
    <property type="term" value="F:telomeric DNA binding"/>
    <property type="evidence" value="ECO:0007669"/>
    <property type="project" value="TreeGrafter"/>
</dbReference>
<proteinExistence type="predicted"/>
<feature type="region of interest" description="Disordered" evidence="2">
    <location>
        <begin position="826"/>
        <end position="846"/>
    </location>
</feature>
<reference evidence="5 6" key="1">
    <citation type="submission" date="2023-10" db="EMBL/GenBank/DDBJ databases">
        <title>Chromosome-scale genome assembly provides insights into flower coloration mechanisms of Canna indica.</title>
        <authorList>
            <person name="Li C."/>
        </authorList>
    </citation>
    <scope>NUCLEOTIDE SEQUENCE [LARGE SCALE GENOMIC DNA]</scope>
    <source>
        <tissue evidence="5">Flower</tissue>
    </source>
</reference>
<evidence type="ECO:0000313" key="5">
    <source>
        <dbReference type="EMBL" id="WOK99839.1"/>
    </source>
</evidence>
<dbReference type="GO" id="GO:0070034">
    <property type="term" value="F:telomerase RNA binding"/>
    <property type="evidence" value="ECO:0007669"/>
    <property type="project" value="TreeGrafter"/>
</dbReference>
<accession>A0AAQ3K2N4</accession>
<dbReference type="GO" id="GO:0000184">
    <property type="term" value="P:nuclear-transcribed mRNA catabolic process, nonsense-mediated decay"/>
    <property type="evidence" value="ECO:0007669"/>
    <property type="project" value="TreeGrafter"/>
</dbReference>
<dbReference type="PANTHER" id="PTHR15696">
    <property type="entry name" value="SMG-7 SUPPRESSOR WITH MORPHOLOGICAL EFFECT ON GENITALIA PROTEIN 7"/>
    <property type="match status" value="1"/>
</dbReference>
<keyword evidence="6" id="KW-1185">Reference proteome</keyword>
<dbReference type="SUPFAM" id="SSF48452">
    <property type="entry name" value="TPR-like"/>
    <property type="match status" value="1"/>
</dbReference>
<feature type="domain" description="Telomerase activating protein Est1-like N-terminal" evidence="4">
    <location>
        <begin position="69"/>
        <end position="187"/>
    </location>
</feature>
<dbReference type="FunFam" id="1.25.40.10:FF:000225">
    <property type="entry name" value="Protein SMG7"/>
    <property type="match status" value="1"/>
</dbReference>
<evidence type="ECO:0000256" key="1">
    <source>
        <dbReference type="ARBA" id="ARBA00022737"/>
    </source>
</evidence>
<dbReference type="InterPro" id="IPR045153">
    <property type="entry name" value="Est1/Ebs1-like"/>
</dbReference>